<dbReference type="Proteomes" id="UP000609530">
    <property type="component" value="Unassembled WGS sequence"/>
</dbReference>
<dbReference type="Gene3D" id="3.40.50.12580">
    <property type="match status" value="1"/>
</dbReference>
<dbReference type="InterPro" id="IPR043148">
    <property type="entry name" value="TagF_C"/>
</dbReference>
<keyword evidence="1" id="KW-0812">Transmembrane</keyword>
<keyword evidence="1" id="KW-0472">Membrane</keyword>
<comment type="caution">
    <text evidence="2">The sequence shown here is derived from an EMBL/GenBank/DDBJ whole genome shotgun (WGS) entry which is preliminary data.</text>
</comment>
<accession>A0ABS6QAD7</accession>
<evidence type="ECO:0000313" key="3">
    <source>
        <dbReference type="Proteomes" id="UP000609530"/>
    </source>
</evidence>
<keyword evidence="3" id="KW-1185">Reference proteome</keyword>
<keyword evidence="1" id="KW-1133">Transmembrane helix</keyword>
<dbReference type="EMBL" id="JABWRZ020000001">
    <property type="protein sequence ID" value="MBV4491158.1"/>
    <property type="molecule type" value="Genomic_DNA"/>
</dbReference>
<feature type="transmembrane region" description="Helical" evidence="1">
    <location>
        <begin position="20"/>
        <end position="41"/>
    </location>
</feature>
<organism evidence="2 3">
    <name type="scientific">Pseudomonas oryzicola</name>
    <dbReference type="NCBI Taxonomy" id="485876"/>
    <lineage>
        <taxon>Bacteria</taxon>
        <taxon>Pseudomonadati</taxon>
        <taxon>Pseudomonadota</taxon>
        <taxon>Gammaproteobacteria</taxon>
        <taxon>Pseudomonadales</taxon>
        <taxon>Pseudomonadaceae</taxon>
        <taxon>Pseudomonas</taxon>
    </lineage>
</organism>
<reference evidence="2 3" key="1">
    <citation type="journal article" date="2020" name="Microorganisms">
        <title>Reliable Identification of Environmental Pseudomonas Isolates Using the rpoD Gene.</title>
        <authorList>
            <consortium name="The Broad Institute Genome Sequencing Platform"/>
            <person name="Girard L."/>
            <person name="Lood C."/>
            <person name="Rokni-Zadeh H."/>
            <person name="van Noort V."/>
            <person name="Lavigne R."/>
            <person name="De Mot R."/>
        </authorList>
    </citation>
    <scope>NUCLEOTIDE SEQUENCE [LARGE SCALE GENOMIC DNA]</scope>
    <source>
        <strain evidence="2 3">RD9SR1</strain>
    </source>
</reference>
<evidence type="ECO:0000313" key="2">
    <source>
        <dbReference type="EMBL" id="MBV4491158.1"/>
    </source>
</evidence>
<proteinExistence type="predicted"/>
<dbReference type="SUPFAM" id="SSF53756">
    <property type="entry name" value="UDP-Glycosyltransferase/glycogen phosphorylase"/>
    <property type="match status" value="1"/>
</dbReference>
<dbReference type="RefSeq" id="WP_186677003.1">
    <property type="nucleotide sequence ID" value="NZ_JABWRZ020000001.1"/>
</dbReference>
<protein>
    <submittedName>
        <fullName evidence="2">CDP-glycerol glycerophosphotransferase family protein</fullName>
    </submittedName>
</protein>
<evidence type="ECO:0000256" key="1">
    <source>
        <dbReference type="SAM" id="Phobius"/>
    </source>
</evidence>
<gene>
    <name evidence="2" type="ORF">HU760_011195</name>
</gene>
<sequence>MTGLLDHAVTVPYVGLYLDPGTGSLLFSLIAGVVTTAFYSVKGLYYRFGGGGKGVAATAERSVQEAWPVVIYSEGRQYYGTFRPLLAALAKARIRTLYLSSDSEDPGLQARSEITGCFIGSGHKAWALLARLRADLCISTTPGLDVMQFKRSKRVRHYMHLVHAPTDKAFNRPYSFDYFDSVVINGPHQERTLRYLEQLRGLPAKALIMGGCLYYDDLLEQLRNQTPELVSPGRTVLLAPTWGRNGLLRLHGSKLLSAMTAQDINLIIRPHPQSMVSEPELIQGLQALFPNGPRLQWDFSSTPFSAMARSDVMVSDISGVIFDYAFLFERPVVTVGIEPVREGTEANDLPYDPWELTVLDDIGLRLSEEQIPRLTEYLPQVLEDSRYPRNIRHLREQYVVNFGHAVGPILTAIEALIGQGVSEPSAAALSRQAE</sequence>
<name>A0ABS6QAD7_9PSED</name>